<evidence type="ECO:0000313" key="6">
    <source>
        <dbReference type="EMBL" id="TWP44898.1"/>
    </source>
</evidence>
<evidence type="ECO:0000256" key="3">
    <source>
        <dbReference type="ARBA" id="ARBA00025589"/>
    </source>
</evidence>
<dbReference type="Gene3D" id="3.40.1170.60">
    <property type="match status" value="1"/>
</dbReference>
<comment type="caution">
    <text evidence="6">The sequence shown here is derived from an EMBL/GenBank/DDBJ whole genome shotgun (WGS) entry which is preliminary data.</text>
</comment>
<keyword evidence="7" id="KW-1185">Reference proteome</keyword>
<dbReference type="EMBL" id="VOBR01000047">
    <property type="protein sequence ID" value="TWP44898.1"/>
    <property type="molecule type" value="Genomic_DNA"/>
</dbReference>
<dbReference type="GO" id="GO:0006281">
    <property type="term" value="P:DNA repair"/>
    <property type="evidence" value="ECO:0007669"/>
    <property type="project" value="InterPro"/>
</dbReference>
<evidence type="ECO:0000313" key="7">
    <source>
        <dbReference type="Proteomes" id="UP000316639"/>
    </source>
</evidence>
<dbReference type="InterPro" id="IPR001126">
    <property type="entry name" value="UmuC"/>
</dbReference>
<dbReference type="SUPFAM" id="SSF56672">
    <property type="entry name" value="DNA/RNA polymerases"/>
    <property type="match status" value="1"/>
</dbReference>
<evidence type="ECO:0000256" key="2">
    <source>
        <dbReference type="ARBA" id="ARBA00022763"/>
    </source>
</evidence>
<dbReference type="CDD" id="cd03468">
    <property type="entry name" value="PolY_like"/>
    <property type="match status" value="1"/>
</dbReference>
<dbReference type="OrthoDB" id="5244088at2"/>
<gene>
    <name evidence="6" type="ORF">FKR81_40575</name>
</gene>
<sequence length="502" mass="54047">MRLLMVWCPDWPVIAAAATESLPPHVPAAVAKGNAIVACSAIARAEGVRRGMRKRQAQERCPELKVFEADPTRDARLFEPVAAAVEELAPGIEVVRPGLVAVAAKGPLGYFDGPERAAERVVDHVAHTAGVEAQVGIAEGLFAATLAAHRGVIVPEGGSAEFLAPLGIQELNDPDLVDLLRRLGLRTLGAFAALPERAVADRFGGPAVQAHRRARALEDRPVDKRTPPEDLEVVQQFDPPVERVDQAAFAAKALAERLHAELTAKGFACTRLGIHANTENDEELHRVWRCAEPLTPRGIADRVRWQLDGWLTREALTAGVTTLRLVPEELVDAAALQFGLWGHDQGAERAARALVHVQGLLGPEGVFTAVLGGGRGPEDQIKLVPWGDERTPRHDPAQPWPGRLNGPSPATVKSRSATVVDNAGQDIGVTGRNELTGAPMQFAVNGGPLQDVVAWSGPWPVDERWWEPDTARRAARLQLIAGGTAFLLVREDGEWTVEGMYD</sequence>
<feature type="domain" description="UmuC" evidence="5">
    <location>
        <begin position="25"/>
        <end position="149"/>
    </location>
</feature>
<feature type="region of interest" description="Disordered" evidence="4">
    <location>
        <begin position="386"/>
        <end position="412"/>
    </location>
</feature>
<comment type="function">
    <text evidence="3">Poorly processive, error-prone DNA polymerase involved in untargeted mutagenesis. Copies undamaged DNA at stalled replication forks, which arise in vivo from mismatched or misaligned primer ends. These misaligned primers can be extended by PolIV. Exhibits no 3'-5' exonuclease (proofreading) activity. May be involved in translesional synthesis, in conjunction with the beta clamp from PolIII.</text>
</comment>
<accession>A0A563EFQ8</accession>
<reference evidence="6 7" key="1">
    <citation type="submission" date="2019-07" db="EMBL/GenBank/DDBJ databases">
        <title>Lentzea xizangensis sp. nov., isolated from Qinghai-Tibetan Plateau Soils.</title>
        <authorList>
            <person name="Huang J."/>
        </authorList>
    </citation>
    <scope>NUCLEOTIDE SEQUENCE [LARGE SCALE GENOMIC DNA]</scope>
    <source>
        <strain evidence="6 7">FXJ1.1311</strain>
    </source>
</reference>
<dbReference type="InterPro" id="IPR043502">
    <property type="entry name" value="DNA/RNA_pol_sf"/>
</dbReference>
<dbReference type="Gene3D" id="3.30.70.270">
    <property type="match status" value="1"/>
</dbReference>
<evidence type="ECO:0000256" key="1">
    <source>
        <dbReference type="ARBA" id="ARBA00010945"/>
    </source>
</evidence>
<proteinExistence type="inferred from homology"/>
<evidence type="ECO:0000256" key="4">
    <source>
        <dbReference type="SAM" id="MobiDB-lite"/>
    </source>
</evidence>
<dbReference type="InterPro" id="IPR043128">
    <property type="entry name" value="Rev_trsase/Diguanyl_cyclase"/>
</dbReference>
<dbReference type="PROSITE" id="PS50173">
    <property type="entry name" value="UMUC"/>
    <property type="match status" value="1"/>
</dbReference>
<dbReference type="PANTHER" id="PTHR35369:SF2">
    <property type="entry name" value="BLR3025 PROTEIN"/>
    <property type="match status" value="1"/>
</dbReference>
<feature type="compositionally biased region" description="Basic and acidic residues" evidence="4">
    <location>
        <begin position="386"/>
        <end position="396"/>
    </location>
</feature>
<dbReference type="Proteomes" id="UP000316639">
    <property type="component" value="Unassembled WGS sequence"/>
</dbReference>
<dbReference type="InterPro" id="IPR050356">
    <property type="entry name" value="SulA_CellDiv_inhibitor"/>
</dbReference>
<dbReference type="Pfam" id="PF00817">
    <property type="entry name" value="IMS"/>
    <property type="match status" value="1"/>
</dbReference>
<keyword evidence="2" id="KW-0227">DNA damage</keyword>
<dbReference type="RefSeq" id="WP_146360521.1">
    <property type="nucleotide sequence ID" value="NZ_VOBR01000047.1"/>
</dbReference>
<evidence type="ECO:0000259" key="5">
    <source>
        <dbReference type="PROSITE" id="PS50173"/>
    </source>
</evidence>
<protein>
    <submittedName>
        <fullName evidence="6">DNA polymerase Y family protein</fullName>
    </submittedName>
</protein>
<comment type="similarity">
    <text evidence="1">Belongs to the DNA polymerase type-Y family.</text>
</comment>
<organism evidence="6 7">
    <name type="scientific">Lentzea tibetensis</name>
    <dbReference type="NCBI Taxonomy" id="2591470"/>
    <lineage>
        <taxon>Bacteria</taxon>
        <taxon>Bacillati</taxon>
        <taxon>Actinomycetota</taxon>
        <taxon>Actinomycetes</taxon>
        <taxon>Pseudonocardiales</taxon>
        <taxon>Pseudonocardiaceae</taxon>
        <taxon>Lentzea</taxon>
    </lineage>
</organism>
<dbReference type="AlphaFoldDB" id="A0A563EFQ8"/>
<dbReference type="PANTHER" id="PTHR35369">
    <property type="entry name" value="BLR3025 PROTEIN-RELATED"/>
    <property type="match status" value="1"/>
</dbReference>
<name>A0A563EFQ8_9PSEU</name>